<evidence type="ECO:0000256" key="1">
    <source>
        <dbReference type="SAM" id="Phobius"/>
    </source>
</evidence>
<keyword evidence="1" id="KW-0812">Transmembrane</keyword>
<dbReference type="OrthoDB" id="540503at2759"/>
<name>A0A804J6M5_MUSAM</name>
<dbReference type="PANTHER" id="PTHR46038">
    <property type="entry name" value="EXPRESSED PROTEIN-RELATED"/>
    <property type="match status" value="1"/>
</dbReference>
<dbReference type="Proteomes" id="UP000012960">
    <property type="component" value="Unplaced"/>
</dbReference>
<evidence type="ECO:0000259" key="2">
    <source>
        <dbReference type="Pfam" id="PF03407"/>
    </source>
</evidence>
<sequence>MSFSGAIAYRATASIVVAPLLVLVVIYACLWPLGVPTAFFRLQHGANTTEITPKDELEAALEAVAMENRTLIIAILNKAYVEQNAMLDLFLQSLGEGEDTELLVDHLLFVAVDQRAFNRCRTLELHCYNLVTEGVDFSKEVFYMSDAFNNMMWRRTLFLGDVLRRACSLIPQPHDVDVSVAEKEEYR</sequence>
<dbReference type="OMA" id="HYFSPEM"/>
<feature type="transmembrane region" description="Helical" evidence="1">
    <location>
        <begin position="12"/>
        <end position="33"/>
    </location>
</feature>
<dbReference type="EnsemblPlants" id="Ma05_t20560.1">
    <property type="protein sequence ID" value="Ma05_p20560.1"/>
    <property type="gene ID" value="Ma05_g20560"/>
</dbReference>
<feature type="domain" description="Nucleotide-diphospho-sugar transferase" evidence="2">
    <location>
        <begin position="103"/>
        <end position="170"/>
    </location>
</feature>
<dbReference type="PANTHER" id="PTHR46038:SF12">
    <property type="entry name" value="OS03G0731800 PROTEIN"/>
    <property type="match status" value="1"/>
</dbReference>
<dbReference type="Gramene" id="Ma05_t20560.1">
    <property type="protein sequence ID" value="Ma05_p20560.1"/>
    <property type="gene ID" value="Ma05_g20560"/>
</dbReference>
<accession>A0A804J6M5</accession>
<dbReference type="InParanoid" id="A0A804J6M5"/>
<proteinExistence type="predicted"/>
<dbReference type="AlphaFoldDB" id="A0A804J6M5"/>
<dbReference type="Pfam" id="PF03407">
    <property type="entry name" value="Nucleotid_trans"/>
    <property type="match status" value="1"/>
</dbReference>
<dbReference type="InterPro" id="IPR044821">
    <property type="entry name" value="At1g28695/At4g15970-like"/>
</dbReference>
<organism evidence="3 4">
    <name type="scientific">Musa acuminata subsp. malaccensis</name>
    <name type="common">Wild banana</name>
    <name type="synonym">Musa malaccensis</name>
    <dbReference type="NCBI Taxonomy" id="214687"/>
    <lineage>
        <taxon>Eukaryota</taxon>
        <taxon>Viridiplantae</taxon>
        <taxon>Streptophyta</taxon>
        <taxon>Embryophyta</taxon>
        <taxon>Tracheophyta</taxon>
        <taxon>Spermatophyta</taxon>
        <taxon>Magnoliopsida</taxon>
        <taxon>Liliopsida</taxon>
        <taxon>Zingiberales</taxon>
        <taxon>Musaceae</taxon>
        <taxon>Musa</taxon>
    </lineage>
</organism>
<keyword evidence="1" id="KW-0472">Membrane</keyword>
<evidence type="ECO:0000313" key="4">
    <source>
        <dbReference type="Proteomes" id="UP000012960"/>
    </source>
</evidence>
<protein>
    <recommendedName>
        <fullName evidence="2">Nucleotide-diphospho-sugar transferase domain-containing protein</fullName>
    </recommendedName>
</protein>
<keyword evidence="1" id="KW-1133">Transmembrane helix</keyword>
<evidence type="ECO:0000313" key="3">
    <source>
        <dbReference type="EnsemblPlants" id="Ma05_p20560.1"/>
    </source>
</evidence>
<dbReference type="InterPro" id="IPR005069">
    <property type="entry name" value="Nucl-diP-sugar_transferase"/>
</dbReference>
<keyword evidence="4" id="KW-1185">Reference proteome</keyword>
<reference evidence="3" key="1">
    <citation type="submission" date="2021-05" db="UniProtKB">
        <authorList>
            <consortium name="EnsemblPlants"/>
        </authorList>
    </citation>
    <scope>IDENTIFICATION</scope>
    <source>
        <strain evidence="3">subsp. malaccensis</strain>
    </source>
</reference>